<proteinExistence type="predicted"/>
<dbReference type="OrthoDB" id="4327540at2759"/>
<comment type="caution">
    <text evidence="1">The sequence shown here is derived from an EMBL/GenBank/DDBJ whole genome shotgun (WGS) entry which is preliminary data.</text>
</comment>
<dbReference type="KEGG" id="blac:94345886"/>
<gene>
    <name evidence="1" type="ORF">CCR75_002115</name>
</gene>
<reference evidence="1 2" key="1">
    <citation type="journal article" date="2021" name="Genome Biol.">
        <title>AFLAP: assembly-free linkage analysis pipeline using k-mers from genome sequencing data.</title>
        <authorList>
            <person name="Fletcher K."/>
            <person name="Zhang L."/>
            <person name="Gil J."/>
            <person name="Han R."/>
            <person name="Cavanaugh K."/>
            <person name="Michelmore R."/>
        </authorList>
    </citation>
    <scope>NUCLEOTIDE SEQUENCE [LARGE SCALE GENOMIC DNA]</scope>
    <source>
        <strain evidence="1 2">SF5</strain>
    </source>
</reference>
<protein>
    <submittedName>
        <fullName evidence="1">Uncharacterized protein</fullName>
    </submittedName>
</protein>
<dbReference type="RefSeq" id="XP_067814277.1">
    <property type="nucleotide sequence ID" value="XM_067960215.1"/>
</dbReference>
<evidence type="ECO:0000313" key="1">
    <source>
        <dbReference type="EMBL" id="TDH64778.1"/>
    </source>
</evidence>
<name>A0A976FD39_BRELC</name>
<dbReference type="Proteomes" id="UP000294530">
    <property type="component" value="Unassembled WGS sequence"/>
</dbReference>
<dbReference type="GeneID" id="94345886"/>
<dbReference type="EMBL" id="SHOA02000220">
    <property type="protein sequence ID" value="TDH64778.1"/>
    <property type="molecule type" value="Genomic_DNA"/>
</dbReference>
<keyword evidence="2" id="KW-1185">Reference proteome</keyword>
<organism evidence="1 2">
    <name type="scientific">Bremia lactucae</name>
    <name type="common">Lettuce downy mildew</name>
    <dbReference type="NCBI Taxonomy" id="4779"/>
    <lineage>
        <taxon>Eukaryota</taxon>
        <taxon>Sar</taxon>
        <taxon>Stramenopiles</taxon>
        <taxon>Oomycota</taxon>
        <taxon>Peronosporomycetes</taxon>
        <taxon>Peronosporales</taxon>
        <taxon>Peronosporaceae</taxon>
        <taxon>Bremia</taxon>
    </lineage>
</organism>
<accession>A0A976FD39</accession>
<dbReference type="AlphaFoldDB" id="A0A976FD39"/>
<sequence>MSRVERGHATMKAWMRVSTGDMSTVYEKLTLHHTQQRAQISHDTAFVKARVFLKLHSKFRSDVAKKVSHPALVEATSASGN</sequence>
<evidence type="ECO:0000313" key="2">
    <source>
        <dbReference type="Proteomes" id="UP000294530"/>
    </source>
</evidence>